<dbReference type="InterPro" id="IPR016039">
    <property type="entry name" value="Thiolase-like"/>
</dbReference>
<gene>
    <name evidence="5" type="ORF">PCOR1329_LOCUS63253</name>
</gene>
<dbReference type="Proteomes" id="UP001189429">
    <property type="component" value="Unassembled WGS sequence"/>
</dbReference>
<dbReference type="PROSITE" id="PS52004">
    <property type="entry name" value="KS3_2"/>
    <property type="match status" value="1"/>
</dbReference>
<dbReference type="SMART" id="SM00825">
    <property type="entry name" value="PKS_KS"/>
    <property type="match status" value="1"/>
</dbReference>
<accession>A0ABN9W385</accession>
<dbReference type="InterPro" id="IPR014030">
    <property type="entry name" value="Ketoacyl_synth_N"/>
</dbReference>
<dbReference type="Pfam" id="PF00109">
    <property type="entry name" value="ketoacyl-synt"/>
    <property type="match status" value="1"/>
</dbReference>
<sequence>MLLAASCLSAAPEMEMLSVEGDQGLLLAAGGGPPPPPGDGLVNVMSMGVRMPGSMNAPEDALAFLLSCTDGVSKIPTERFDIDTYLAWDVESMEPWQTYASHMSVVEGAEFFDNKEFDIAPAEAEGMDVRQRHILEVGCMALAGIGITKQLANRQPYNAAVGVGTDGWEWRLLKANDPGGACGPSNNALAITANRFSFVYNLKGPNFLMDTACSASLYAAHYTKLSLLQQRDVDPLDFALVVGTQLFILPDGFVGCAQAHMASLEGRCKTFNSTADGYQRGDGTNAYTIKYGDFRRDRLALLRGSHCNQDGRSASLTAPNGPAQEQCIWGAFRDARTTPPESTVWECHGTGTALGDPIEVGAVRKVQTKHRRPEPLMISTIKSNIGHLEGGAAMSAQIKCIIQVSSTACFATNLRILNRHLDHAAFEALFETEGARFRHAQGHSQVSSFGFGGSNGHAIFWGDSIDHPPTILAAAQRRLSMARVPEVRPLGPNPDDWDSDYPEACFRPGDRYSVTIEAGDAPDAPVRWVKEADCLPEHGDQDDASYDVVGNFSGWEPLRLVPGGAPGTHVATVEVPPGGFAEFRFLQDGDRQRVLAPATQSCRRKLEKILGPQKDLRNTWVVERAPGTMIQIQLLVRGGRKSVMWLDAPG</sequence>
<dbReference type="SUPFAM" id="SSF53901">
    <property type="entry name" value="Thiolase-like"/>
    <property type="match status" value="1"/>
</dbReference>
<feature type="domain" description="Ketosynthase family 3 (KS3)" evidence="4">
    <location>
        <begin position="39"/>
        <end position="462"/>
    </location>
</feature>
<dbReference type="InterPro" id="IPR050091">
    <property type="entry name" value="PKS_NRPS_Biosynth_Enz"/>
</dbReference>
<protein>
    <recommendedName>
        <fullName evidence="4">Ketosynthase family 3 (KS3) domain-containing protein</fullName>
    </recommendedName>
</protein>
<evidence type="ECO:0000259" key="4">
    <source>
        <dbReference type="PROSITE" id="PS52004"/>
    </source>
</evidence>
<keyword evidence="1" id="KW-0596">Phosphopantetheine</keyword>
<keyword evidence="2" id="KW-0597">Phosphoprotein</keyword>
<dbReference type="CDD" id="cd00833">
    <property type="entry name" value="PKS"/>
    <property type="match status" value="1"/>
</dbReference>
<keyword evidence="6" id="KW-1185">Reference proteome</keyword>
<dbReference type="Gene3D" id="3.40.47.10">
    <property type="match status" value="1"/>
</dbReference>
<organism evidence="5 6">
    <name type="scientific">Prorocentrum cordatum</name>
    <dbReference type="NCBI Taxonomy" id="2364126"/>
    <lineage>
        <taxon>Eukaryota</taxon>
        <taxon>Sar</taxon>
        <taxon>Alveolata</taxon>
        <taxon>Dinophyceae</taxon>
        <taxon>Prorocentrales</taxon>
        <taxon>Prorocentraceae</taxon>
        <taxon>Prorocentrum</taxon>
    </lineage>
</organism>
<reference evidence="5" key="1">
    <citation type="submission" date="2023-10" db="EMBL/GenBank/DDBJ databases">
        <authorList>
            <person name="Chen Y."/>
            <person name="Shah S."/>
            <person name="Dougan E. K."/>
            <person name="Thang M."/>
            <person name="Chan C."/>
        </authorList>
    </citation>
    <scope>NUCLEOTIDE SEQUENCE [LARGE SCALE GENOMIC DNA]</scope>
</reference>
<keyword evidence="3" id="KW-0808">Transferase</keyword>
<name>A0ABN9W385_9DINO</name>
<evidence type="ECO:0000313" key="5">
    <source>
        <dbReference type="EMBL" id="CAK0879992.1"/>
    </source>
</evidence>
<dbReference type="InterPro" id="IPR014031">
    <property type="entry name" value="Ketoacyl_synth_C"/>
</dbReference>
<dbReference type="EMBL" id="CAUYUJ010018026">
    <property type="protein sequence ID" value="CAK0879992.1"/>
    <property type="molecule type" value="Genomic_DNA"/>
</dbReference>
<evidence type="ECO:0000256" key="2">
    <source>
        <dbReference type="ARBA" id="ARBA00022553"/>
    </source>
</evidence>
<dbReference type="PANTHER" id="PTHR43775:SF37">
    <property type="entry name" value="SI:DKEY-61P9.11"/>
    <property type="match status" value="1"/>
</dbReference>
<evidence type="ECO:0000313" key="6">
    <source>
        <dbReference type="Proteomes" id="UP001189429"/>
    </source>
</evidence>
<proteinExistence type="inferred from homology"/>
<dbReference type="PANTHER" id="PTHR43775">
    <property type="entry name" value="FATTY ACID SYNTHASE"/>
    <property type="match status" value="1"/>
</dbReference>
<evidence type="ECO:0000256" key="3">
    <source>
        <dbReference type="RuleBase" id="RU003694"/>
    </source>
</evidence>
<dbReference type="Pfam" id="PF02801">
    <property type="entry name" value="Ketoacyl-synt_C"/>
    <property type="match status" value="1"/>
</dbReference>
<comment type="caution">
    <text evidence="5">The sequence shown here is derived from an EMBL/GenBank/DDBJ whole genome shotgun (WGS) entry which is preliminary data.</text>
</comment>
<comment type="similarity">
    <text evidence="3">Belongs to the thiolase-like superfamily. Beta-ketoacyl-ACP synthases family.</text>
</comment>
<dbReference type="InterPro" id="IPR020841">
    <property type="entry name" value="PKS_Beta-ketoAc_synthase_dom"/>
</dbReference>
<evidence type="ECO:0000256" key="1">
    <source>
        <dbReference type="ARBA" id="ARBA00022450"/>
    </source>
</evidence>